<dbReference type="EMBL" id="JAKUCV010007699">
    <property type="protein sequence ID" value="KAJ4822350.1"/>
    <property type="molecule type" value="Genomic_DNA"/>
</dbReference>
<sequence>MSVPLPRFHEEQNVGMFAPYQVTNGTNCSGPPNSPAVPADANHWARRGCSTVTFAASCVVDPSSSVPRLFSSIPSIGKLKNSTAFRLLWVWYVVIWLDMDEDYYPRDQAASLVSEKLAQRSHRNREDQDYAGSERDQPAQSVEEIMRIIQEAKTPGEGAKVGEQALGGTSDDLDADLDLEVDVSGDFFDQELYCRESAFALSY</sequence>
<reference evidence="2" key="1">
    <citation type="submission" date="2022-02" db="EMBL/GenBank/DDBJ databases">
        <authorList>
            <person name="Henning P.M."/>
            <person name="McCubbin A.G."/>
            <person name="Shore J.S."/>
        </authorList>
    </citation>
    <scope>NUCLEOTIDE SEQUENCE</scope>
    <source>
        <strain evidence="2">F60SS</strain>
        <tissue evidence="2">Leaves</tissue>
    </source>
</reference>
<gene>
    <name evidence="2" type="ORF">Tsubulata_048141</name>
</gene>
<accession>A0A9Q0F1M1</accession>
<evidence type="ECO:0000313" key="3">
    <source>
        <dbReference type="Proteomes" id="UP001141552"/>
    </source>
</evidence>
<evidence type="ECO:0000256" key="1">
    <source>
        <dbReference type="SAM" id="MobiDB-lite"/>
    </source>
</evidence>
<keyword evidence="3" id="KW-1185">Reference proteome</keyword>
<comment type="caution">
    <text evidence="2">The sequence shown here is derived from an EMBL/GenBank/DDBJ whole genome shotgun (WGS) entry which is preliminary data.</text>
</comment>
<evidence type="ECO:0000313" key="2">
    <source>
        <dbReference type="EMBL" id="KAJ4822350.1"/>
    </source>
</evidence>
<protein>
    <submittedName>
        <fullName evidence="2">Uncharacterized protein</fullName>
    </submittedName>
</protein>
<organism evidence="2 3">
    <name type="scientific">Turnera subulata</name>
    <dbReference type="NCBI Taxonomy" id="218843"/>
    <lineage>
        <taxon>Eukaryota</taxon>
        <taxon>Viridiplantae</taxon>
        <taxon>Streptophyta</taxon>
        <taxon>Embryophyta</taxon>
        <taxon>Tracheophyta</taxon>
        <taxon>Spermatophyta</taxon>
        <taxon>Magnoliopsida</taxon>
        <taxon>eudicotyledons</taxon>
        <taxon>Gunneridae</taxon>
        <taxon>Pentapetalae</taxon>
        <taxon>rosids</taxon>
        <taxon>fabids</taxon>
        <taxon>Malpighiales</taxon>
        <taxon>Passifloraceae</taxon>
        <taxon>Turnera</taxon>
    </lineage>
</organism>
<dbReference type="AlphaFoldDB" id="A0A9Q0F1M1"/>
<feature type="compositionally biased region" description="Basic and acidic residues" evidence="1">
    <location>
        <begin position="124"/>
        <end position="137"/>
    </location>
</feature>
<proteinExistence type="predicted"/>
<feature type="region of interest" description="Disordered" evidence="1">
    <location>
        <begin position="117"/>
        <end position="139"/>
    </location>
</feature>
<name>A0A9Q0F1M1_9ROSI</name>
<reference evidence="2" key="2">
    <citation type="journal article" date="2023" name="Plants (Basel)">
        <title>Annotation of the Turnera subulata (Passifloraceae) Draft Genome Reveals the S-Locus Evolved after the Divergence of Turneroideae from Passifloroideae in a Stepwise Manner.</title>
        <authorList>
            <person name="Henning P.M."/>
            <person name="Roalson E.H."/>
            <person name="Mir W."/>
            <person name="McCubbin A.G."/>
            <person name="Shore J.S."/>
        </authorList>
    </citation>
    <scope>NUCLEOTIDE SEQUENCE</scope>
    <source>
        <strain evidence="2">F60SS</strain>
    </source>
</reference>
<dbReference type="Proteomes" id="UP001141552">
    <property type="component" value="Unassembled WGS sequence"/>
</dbReference>